<name>A0ABP1FX57_9CHLO</name>
<dbReference type="Pfam" id="PF00069">
    <property type="entry name" value="Pkinase"/>
    <property type="match status" value="1"/>
</dbReference>
<organism evidence="3 4">
    <name type="scientific">Coccomyxa viridis</name>
    <dbReference type="NCBI Taxonomy" id="1274662"/>
    <lineage>
        <taxon>Eukaryota</taxon>
        <taxon>Viridiplantae</taxon>
        <taxon>Chlorophyta</taxon>
        <taxon>core chlorophytes</taxon>
        <taxon>Trebouxiophyceae</taxon>
        <taxon>Trebouxiophyceae incertae sedis</taxon>
        <taxon>Coccomyxaceae</taxon>
        <taxon>Coccomyxa</taxon>
    </lineage>
</organism>
<evidence type="ECO:0000313" key="4">
    <source>
        <dbReference type="Proteomes" id="UP001497392"/>
    </source>
</evidence>
<keyword evidence="4" id="KW-1185">Reference proteome</keyword>
<dbReference type="SUPFAM" id="SSF56112">
    <property type="entry name" value="Protein kinase-like (PK-like)"/>
    <property type="match status" value="1"/>
</dbReference>
<feature type="domain" description="Protein kinase" evidence="2">
    <location>
        <begin position="70"/>
        <end position="350"/>
    </location>
</feature>
<comment type="caution">
    <text evidence="3">The sequence shown here is derived from an EMBL/GenBank/DDBJ whole genome shotgun (WGS) entry which is preliminary data.</text>
</comment>
<dbReference type="InterPro" id="IPR051681">
    <property type="entry name" value="Ser/Thr_Kinases-Pseudokinases"/>
</dbReference>
<dbReference type="InterPro" id="IPR011009">
    <property type="entry name" value="Kinase-like_dom_sf"/>
</dbReference>
<dbReference type="PROSITE" id="PS50011">
    <property type="entry name" value="PROTEIN_KINASE_DOM"/>
    <property type="match status" value="1"/>
</dbReference>
<evidence type="ECO:0000259" key="2">
    <source>
        <dbReference type="PROSITE" id="PS50011"/>
    </source>
</evidence>
<dbReference type="EMBL" id="CAXHTA020000006">
    <property type="protein sequence ID" value="CAL5222057.1"/>
    <property type="molecule type" value="Genomic_DNA"/>
</dbReference>
<evidence type="ECO:0000313" key="3">
    <source>
        <dbReference type="EMBL" id="CAL5222057.1"/>
    </source>
</evidence>
<dbReference type="InterPro" id="IPR000719">
    <property type="entry name" value="Prot_kinase_dom"/>
</dbReference>
<dbReference type="Gene3D" id="3.30.200.20">
    <property type="entry name" value="Phosphorylase Kinase, domain 1"/>
    <property type="match status" value="1"/>
</dbReference>
<reference evidence="3 4" key="1">
    <citation type="submission" date="2024-06" db="EMBL/GenBank/DDBJ databases">
        <authorList>
            <person name="Kraege A."/>
            <person name="Thomma B."/>
        </authorList>
    </citation>
    <scope>NUCLEOTIDE SEQUENCE [LARGE SCALE GENOMIC DNA]</scope>
</reference>
<dbReference type="Proteomes" id="UP001497392">
    <property type="component" value="Unassembled WGS sequence"/>
</dbReference>
<protein>
    <submittedName>
        <fullName evidence="3">G4356 protein</fullName>
    </submittedName>
</protein>
<dbReference type="Gene3D" id="1.10.510.10">
    <property type="entry name" value="Transferase(Phosphotransferase) domain 1"/>
    <property type="match status" value="1"/>
</dbReference>
<sequence length="358" mass="38656">MAASAVLAATEQLTYRKGGWQQLHLLLTSIKEGFKEGHREADQPQGPAPQAEKGPSLRYYNWEKEIAPWVQQGELLGEGGCGKVYKGCLDGHDVAIKVVTPKGTGPEHLTHLHNAAQSSLQEFNNVVRLQQDSDLFARLLGITHHPDGTLCMVSERANLGALEDIPKELYPHEGLLLFSQYAHGVARMHELRTLHGDLKPDNLLLHRKSDGSLIGRIADLGLAQILLPGSSSGLDQGGTPDFMAPELELTGLTCEVDVYAFGITMGVLFSGMDPVEVDEAAKVASGPKVRVAKRRKVMSEVEDRVHAKFKEVLVGAPVVGSLVNLVFECSHRLPGKRPAAAQVAARLEKIAGSRTVGG</sequence>
<proteinExistence type="predicted"/>
<feature type="region of interest" description="Disordered" evidence="1">
    <location>
        <begin position="36"/>
        <end position="55"/>
    </location>
</feature>
<evidence type="ECO:0000256" key="1">
    <source>
        <dbReference type="SAM" id="MobiDB-lite"/>
    </source>
</evidence>
<accession>A0ABP1FX57</accession>
<gene>
    <name evidence="3" type="primary">g4356</name>
    <name evidence="3" type="ORF">VP750_LOCUS3716</name>
</gene>
<dbReference type="PANTHER" id="PTHR44329">
    <property type="entry name" value="SERINE/THREONINE-PROTEIN KINASE TNNI3K-RELATED"/>
    <property type="match status" value="1"/>
</dbReference>
<dbReference type="SMART" id="SM00220">
    <property type="entry name" value="S_TKc"/>
    <property type="match status" value="1"/>
</dbReference>